<gene>
    <name evidence="5" type="primary">KAT14_1</name>
    <name evidence="5" type="ORF">Bhyg_02810</name>
</gene>
<proteinExistence type="predicted"/>
<dbReference type="InterPro" id="IPR039353">
    <property type="entry name" value="TF_Adf1"/>
</dbReference>
<comment type="caution">
    <text evidence="5">The sequence shown here is derived from an EMBL/GenBank/DDBJ whole genome shotgun (WGS) entry which is preliminary data.</text>
</comment>
<organism evidence="5 6">
    <name type="scientific">Pseudolycoriella hygida</name>
    <dbReference type="NCBI Taxonomy" id="35572"/>
    <lineage>
        <taxon>Eukaryota</taxon>
        <taxon>Metazoa</taxon>
        <taxon>Ecdysozoa</taxon>
        <taxon>Arthropoda</taxon>
        <taxon>Hexapoda</taxon>
        <taxon>Insecta</taxon>
        <taxon>Pterygota</taxon>
        <taxon>Neoptera</taxon>
        <taxon>Endopterygota</taxon>
        <taxon>Diptera</taxon>
        <taxon>Nematocera</taxon>
        <taxon>Sciaroidea</taxon>
        <taxon>Sciaridae</taxon>
        <taxon>Pseudolycoriella</taxon>
    </lineage>
</organism>
<dbReference type="EMBL" id="WJQU01000001">
    <property type="protein sequence ID" value="KAJ6647587.1"/>
    <property type="molecule type" value="Genomic_DNA"/>
</dbReference>
<dbReference type="Pfam" id="PF10545">
    <property type="entry name" value="MADF_DNA_bdg"/>
    <property type="match status" value="1"/>
</dbReference>
<feature type="domain" description="MADF" evidence="3">
    <location>
        <begin position="75"/>
        <end position="165"/>
    </location>
</feature>
<keyword evidence="6" id="KW-1185">Reference proteome</keyword>
<reference evidence="5" key="1">
    <citation type="submission" date="2022-07" db="EMBL/GenBank/DDBJ databases">
        <authorList>
            <person name="Trinca V."/>
            <person name="Uliana J.V.C."/>
            <person name="Torres T.T."/>
            <person name="Ward R.J."/>
            <person name="Monesi N."/>
        </authorList>
    </citation>
    <scope>NUCLEOTIDE SEQUENCE</scope>
    <source>
        <strain evidence="5">HSMRA1968</strain>
        <tissue evidence="5">Whole embryos</tissue>
    </source>
</reference>
<dbReference type="GO" id="GO:0016747">
    <property type="term" value="F:acyltransferase activity, transferring groups other than amino-acyl groups"/>
    <property type="evidence" value="ECO:0007669"/>
    <property type="project" value="InterPro"/>
</dbReference>
<dbReference type="PROSITE" id="PS51186">
    <property type="entry name" value="GNAT"/>
    <property type="match status" value="1"/>
</dbReference>
<accession>A0A9Q0S6W0</accession>
<feature type="region of interest" description="Disordered" evidence="1">
    <location>
        <begin position="544"/>
        <end position="567"/>
    </location>
</feature>
<feature type="transmembrane region" description="Helical" evidence="2">
    <location>
        <begin position="30"/>
        <end position="47"/>
    </location>
</feature>
<keyword evidence="2" id="KW-1133">Transmembrane helix</keyword>
<keyword evidence="2" id="KW-0812">Transmembrane</keyword>
<dbReference type="SUPFAM" id="SSF55729">
    <property type="entry name" value="Acyl-CoA N-acyltransferases (Nat)"/>
    <property type="match status" value="1"/>
</dbReference>
<evidence type="ECO:0000256" key="1">
    <source>
        <dbReference type="SAM" id="MobiDB-lite"/>
    </source>
</evidence>
<keyword evidence="2" id="KW-0472">Membrane</keyword>
<dbReference type="GO" id="GO:0005634">
    <property type="term" value="C:nucleus"/>
    <property type="evidence" value="ECO:0007669"/>
    <property type="project" value="TreeGrafter"/>
</dbReference>
<evidence type="ECO:0000313" key="5">
    <source>
        <dbReference type="EMBL" id="KAJ6647587.1"/>
    </source>
</evidence>
<feature type="transmembrane region" description="Helical" evidence="2">
    <location>
        <begin position="317"/>
        <end position="341"/>
    </location>
</feature>
<dbReference type="Proteomes" id="UP001151699">
    <property type="component" value="Chromosome A"/>
</dbReference>
<dbReference type="SMART" id="SM00595">
    <property type="entry name" value="MADF"/>
    <property type="match status" value="1"/>
</dbReference>
<evidence type="ECO:0000256" key="2">
    <source>
        <dbReference type="SAM" id="Phobius"/>
    </source>
</evidence>
<dbReference type="PANTHER" id="PTHR12243">
    <property type="entry name" value="MADF DOMAIN TRANSCRIPTION FACTOR"/>
    <property type="match status" value="1"/>
</dbReference>
<dbReference type="CDD" id="cd04301">
    <property type="entry name" value="NAT_SF"/>
    <property type="match status" value="1"/>
</dbReference>
<dbReference type="Pfam" id="PF13508">
    <property type="entry name" value="Acetyltransf_7"/>
    <property type="match status" value="1"/>
</dbReference>
<dbReference type="PANTHER" id="PTHR12243:SF67">
    <property type="entry name" value="COREPRESSOR OF PANGOLIN, ISOFORM A-RELATED"/>
    <property type="match status" value="1"/>
</dbReference>
<dbReference type="InterPro" id="IPR016181">
    <property type="entry name" value="Acyl_CoA_acyltransferase"/>
</dbReference>
<dbReference type="InterPro" id="IPR000182">
    <property type="entry name" value="GNAT_dom"/>
</dbReference>
<dbReference type="InterPro" id="IPR006578">
    <property type="entry name" value="MADF-dom"/>
</dbReference>
<dbReference type="GO" id="GO:0005667">
    <property type="term" value="C:transcription regulator complex"/>
    <property type="evidence" value="ECO:0007669"/>
    <property type="project" value="TreeGrafter"/>
</dbReference>
<dbReference type="GO" id="GO:0006357">
    <property type="term" value="P:regulation of transcription by RNA polymerase II"/>
    <property type="evidence" value="ECO:0007669"/>
    <property type="project" value="TreeGrafter"/>
</dbReference>
<dbReference type="PROSITE" id="PS51029">
    <property type="entry name" value="MADF"/>
    <property type="match status" value="1"/>
</dbReference>
<feature type="domain" description="N-acetyltransferase" evidence="4">
    <location>
        <begin position="751"/>
        <end position="895"/>
    </location>
</feature>
<dbReference type="AlphaFoldDB" id="A0A9Q0S6W0"/>
<evidence type="ECO:0000313" key="6">
    <source>
        <dbReference type="Proteomes" id="UP001151699"/>
    </source>
</evidence>
<evidence type="ECO:0000259" key="3">
    <source>
        <dbReference type="PROSITE" id="PS51029"/>
    </source>
</evidence>
<protein>
    <submittedName>
        <fullName evidence="5">Cysteine-rich protein 2-binding protein</fullName>
    </submittedName>
</protein>
<evidence type="ECO:0000259" key="4">
    <source>
        <dbReference type="PROSITE" id="PS51186"/>
    </source>
</evidence>
<dbReference type="FunFam" id="3.40.630.30:FF:000013">
    <property type="entry name" value="cysteine-rich protein 2-binding protein-like"/>
    <property type="match status" value="1"/>
</dbReference>
<dbReference type="Gene3D" id="3.40.630.30">
    <property type="match status" value="1"/>
</dbReference>
<feature type="region of interest" description="Disordered" evidence="1">
    <location>
        <begin position="174"/>
        <end position="195"/>
    </location>
</feature>
<name>A0A9Q0S6W0_9DIPT</name>
<dbReference type="OrthoDB" id="4080456at2759"/>
<feature type="compositionally biased region" description="Basic and acidic residues" evidence="1">
    <location>
        <begin position="544"/>
        <end position="564"/>
    </location>
</feature>
<sequence>MKSAVLYPYGPLRGNGCCRMLHVKHLAVTSAIYTLNISILVVLLYAWRISVNIKKYGDLEDVYYVVILMYALEEQLIIEVEAYPILYDLRHPDRKIKANVDKVWTKIAAVINEDQDFVKKKWKNLKDTFRQKYREMKLQPSGSQGGRKKEWVFYRRLCFLIPFIEIIGTESNYSHSSASNTPGRPGSDSTVCASQSENLGEQAVEVEEQSQQIDFVISSAQKRRQEQNDRDQVGRKILKVLDNLEKENVNPNPVQNESSIRQFFTALATKAETLDEYKQHLLEMACLQSYSSLKFPVDEDDAQICCCDKLACLAIHFIAYFAIIATQMAMIFLSIVLLVGIQKNFGTPENKERNGPEQYPVHCQTMLQFYLLQDTKHFKTPADQKLRTARKTVKRVDVVAPSTSKDAMDEFVYRAKRPRHDEVFSRSLQFMGRPPWKKPMTPEEPNEPSFGLLSDDSSNQELCLFDIPDFNLDHNSVVSVPTTTVNEWADNFMDVDYPLSTKDDFVDDSELRPRIVQVTNFQEADVHDPKFDCSYVSEHIKKEIDSDNSESTHKTVSEQVKTEIDSDNSESAQKTVCVESLFTKSMKRQLPWEVVGTNEEEYIGEDLGEDTLISEYEENEILKNLNVIMENDPKEIPVWIRQFYRKLCVREQKRWLMKPIFDIDNLNSGNTNAKAHILDRYHMLSGSSGRGKTFYSTLAGSMVTEMFESPYTGRLLHPYIHRNSKLMPKWVKLMCEIQYAVHKRPPSRASIDFCYVRPHHIAAVNSLLQFHFWPGIDMSECLSYPDFSVVALYKKLVVGCAFLVPDAQHCVAYVSFMAVRPGWQRAGIASFMLYHLAQTCMGKDITLHVSASNQAICFYQRFGFKVEEVLLDFYEKYLPKDSKQSRNALFLRLKR</sequence>